<dbReference type="EMBL" id="RJKX01000019">
    <property type="protein sequence ID" value="ROP81076.1"/>
    <property type="molecule type" value="Genomic_DNA"/>
</dbReference>
<dbReference type="Gene3D" id="3.40.109.10">
    <property type="entry name" value="NADH Oxidase"/>
    <property type="match status" value="1"/>
</dbReference>
<dbReference type="SUPFAM" id="SSF55469">
    <property type="entry name" value="FMN-dependent nitroreductase-like"/>
    <property type="match status" value="1"/>
</dbReference>
<feature type="domain" description="Nitroreductase" evidence="6">
    <location>
        <begin position="29"/>
        <end position="219"/>
    </location>
</feature>
<gene>
    <name evidence="7" type="ORF">EDC65_5411</name>
</gene>
<proteinExistence type="inferred from homology"/>
<comment type="cofactor">
    <cofactor evidence="1">
        <name>FMN</name>
        <dbReference type="ChEBI" id="CHEBI:58210"/>
    </cofactor>
</comment>
<reference evidence="7 8" key="1">
    <citation type="submission" date="2018-11" db="EMBL/GenBank/DDBJ databases">
        <title>Genomic Encyclopedia of Type Strains, Phase IV (KMG-IV): sequencing the most valuable type-strain genomes for metagenomic binning, comparative biology and taxonomic classification.</title>
        <authorList>
            <person name="Goeker M."/>
        </authorList>
    </citation>
    <scope>NUCLEOTIDE SEQUENCE [LARGE SCALE GENOMIC DNA]</scope>
    <source>
        <strain evidence="7 8">DSM 5900</strain>
    </source>
</reference>
<evidence type="ECO:0000256" key="5">
    <source>
        <dbReference type="ARBA" id="ARBA00023002"/>
    </source>
</evidence>
<comment type="similarity">
    <text evidence="2">Belongs to the nitroreductase family.</text>
</comment>
<evidence type="ECO:0000313" key="7">
    <source>
        <dbReference type="EMBL" id="ROP81076.1"/>
    </source>
</evidence>
<organism evidence="7 8">
    <name type="scientific">Stella humosa</name>
    <dbReference type="NCBI Taxonomy" id="94"/>
    <lineage>
        <taxon>Bacteria</taxon>
        <taxon>Pseudomonadati</taxon>
        <taxon>Pseudomonadota</taxon>
        <taxon>Alphaproteobacteria</taxon>
        <taxon>Rhodospirillales</taxon>
        <taxon>Stellaceae</taxon>
        <taxon>Stella</taxon>
    </lineage>
</organism>
<comment type="caution">
    <text evidence="7">The sequence shown here is derived from an EMBL/GenBank/DDBJ whole genome shotgun (WGS) entry which is preliminary data.</text>
</comment>
<evidence type="ECO:0000256" key="3">
    <source>
        <dbReference type="ARBA" id="ARBA00022630"/>
    </source>
</evidence>
<dbReference type="Pfam" id="PF00881">
    <property type="entry name" value="Nitroreductase"/>
    <property type="match status" value="1"/>
</dbReference>
<dbReference type="CDD" id="cd02136">
    <property type="entry name" value="PnbA_NfnB-like"/>
    <property type="match status" value="1"/>
</dbReference>
<sequence length="244" mass="27209">MPDSAAPPPVSRQEILDHHARGNPVLDAIAGRTSVRAFLPTPVDRETIERILAVASRAASGSNTQPWKVYVVTGAARDRLTADVLHAHNHEEADHVREYEYYMVNWRDPYLARRRKVGWGLYGILGIGRADKAEMHAQRGRNYLFFDAPVGIILTIERDLEQGSWVDLGIFLSNLMTAARGLGLETCAQAAFANFHKVLRRHLPIPDQEMVVCGIALGHADPDAIVNRLETEREPVSAFARFVE</sequence>
<evidence type="ECO:0000256" key="1">
    <source>
        <dbReference type="ARBA" id="ARBA00001917"/>
    </source>
</evidence>
<dbReference type="RefSeq" id="WP_123695579.1">
    <property type="nucleotide sequence ID" value="NZ_AP019700.1"/>
</dbReference>
<evidence type="ECO:0000256" key="4">
    <source>
        <dbReference type="ARBA" id="ARBA00022643"/>
    </source>
</evidence>
<dbReference type="PANTHER" id="PTHR43673:SF2">
    <property type="entry name" value="NITROREDUCTASE"/>
    <property type="match status" value="1"/>
</dbReference>
<dbReference type="Proteomes" id="UP000278222">
    <property type="component" value="Unassembled WGS sequence"/>
</dbReference>
<keyword evidence="8" id="KW-1185">Reference proteome</keyword>
<dbReference type="InterPro" id="IPR029479">
    <property type="entry name" value="Nitroreductase"/>
</dbReference>
<keyword evidence="3" id="KW-0285">Flavoprotein</keyword>
<dbReference type="InterPro" id="IPR000415">
    <property type="entry name" value="Nitroreductase-like"/>
</dbReference>
<dbReference type="OrthoDB" id="9802510at2"/>
<name>A0A3N1KSI4_9PROT</name>
<dbReference type="AlphaFoldDB" id="A0A3N1KSI4"/>
<keyword evidence="4" id="KW-0288">FMN</keyword>
<evidence type="ECO:0000313" key="8">
    <source>
        <dbReference type="Proteomes" id="UP000278222"/>
    </source>
</evidence>
<keyword evidence="5" id="KW-0560">Oxidoreductase</keyword>
<evidence type="ECO:0000259" key="6">
    <source>
        <dbReference type="Pfam" id="PF00881"/>
    </source>
</evidence>
<accession>A0A3N1KSI4</accession>
<protein>
    <submittedName>
        <fullName evidence="7">Nitroreductase</fullName>
    </submittedName>
</protein>
<evidence type="ECO:0000256" key="2">
    <source>
        <dbReference type="ARBA" id="ARBA00007118"/>
    </source>
</evidence>
<dbReference type="GO" id="GO:0016491">
    <property type="term" value="F:oxidoreductase activity"/>
    <property type="evidence" value="ECO:0007669"/>
    <property type="project" value="UniProtKB-KW"/>
</dbReference>
<dbReference type="PANTHER" id="PTHR43673">
    <property type="entry name" value="NAD(P)H NITROREDUCTASE YDGI-RELATED"/>
    <property type="match status" value="1"/>
</dbReference>